<evidence type="ECO:0000313" key="1">
    <source>
        <dbReference type="EMBL" id="CAJ2653574.1"/>
    </source>
</evidence>
<name>A0ACB0KBA2_TRIPR</name>
<organism evidence="1 2">
    <name type="scientific">Trifolium pratense</name>
    <name type="common">Red clover</name>
    <dbReference type="NCBI Taxonomy" id="57577"/>
    <lineage>
        <taxon>Eukaryota</taxon>
        <taxon>Viridiplantae</taxon>
        <taxon>Streptophyta</taxon>
        <taxon>Embryophyta</taxon>
        <taxon>Tracheophyta</taxon>
        <taxon>Spermatophyta</taxon>
        <taxon>Magnoliopsida</taxon>
        <taxon>eudicotyledons</taxon>
        <taxon>Gunneridae</taxon>
        <taxon>Pentapetalae</taxon>
        <taxon>rosids</taxon>
        <taxon>fabids</taxon>
        <taxon>Fabales</taxon>
        <taxon>Fabaceae</taxon>
        <taxon>Papilionoideae</taxon>
        <taxon>50 kb inversion clade</taxon>
        <taxon>NPAAA clade</taxon>
        <taxon>Hologalegina</taxon>
        <taxon>IRL clade</taxon>
        <taxon>Trifolieae</taxon>
        <taxon>Trifolium</taxon>
    </lineage>
</organism>
<reference evidence="1" key="1">
    <citation type="submission" date="2023-10" db="EMBL/GenBank/DDBJ databases">
        <authorList>
            <person name="Rodriguez Cubillos JULIANA M."/>
            <person name="De Vega J."/>
        </authorList>
    </citation>
    <scope>NUCLEOTIDE SEQUENCE</scope>
</reference>
<comment type="caution">
    <text evidence="1">The sequence shown here is derived from an EMBL/GenBank/DDBJ whole genome shotgun (WGS) entry which is preliminary data.</text>
</comment>
<gene>
    <name evidence="1" type="ORF">MILVUS5_LOCUS20888</name>
</gene>
<sequence>MGTLSLHPNLNLFFLFHPPSTHKNPNFFHQNPNFSPSSLSLKSSIFHCSKSNHIPAISQSTPTRIKRVSRATKIKAQRALLDYLLYTRNYAFPDAEFISKNSPHFIHYLISKINIQDGDVFRSLRRYLMYNPINEFEPFLESLGIKQRELQLFLPKGLFFLIDDSVLVDNFHVLYNHGVPRNRIGKIYKEAREVFRYGSGVLAKKFKNYEDLGLSKSSIVKLVICCPLLLVGDVDPEFVAVLDWLKKIGIESQWIVRCMSCIRKFSWKKMIDTIKFVHEVGYSEKQMYDLFKADPRLLLEGSGKKMYLFLGRLIKSGVDVNVVRSCFAEHPDLLSRKSVNNLIAVIAFLYNIRMEQDDMEHVLTNYMHILSKHSIKGHITVCKELRVGKADLCRIIKDDPLELISLASKLEQIRVGREHYYDPRNYLDKTTFLLKLNYIENSEEMEEAMEIFKGRGDRLQERFDCLVEAGLDYNSVVRMIRQDPRILNLKKTLLQKKLDFIKNTSGFPIECVVGYPYYFSRDLGRVSARFSMYQWLKKRNAIDPVKSFRNIVSINENNFVKYFVNMHPEGPTVWESIKSLSNKYWN</sequence>
<proteinExistence type="predicted"/>
<protein>
    <submittedName>
        <fullName evidence="1">Uncharacterized protein</fullName>
    </submittedName>
</protein>
<evidence type="ECO:0000313" key="2">
    <source>
        <dbReference type="Proteomes" id="UP001177021"/>
    </source>
</evidence>
<accession>A0ACB0KBA2</accession>
<dbReference type="EMBL" id="CASHSV030000206">
    <property type="protein sequence ID" value="CAJ2653574.1"/>
    <property type="molecule type" value="Genomic_DNA"/>
</dbReference>
<dbReference type="Proteomes" id="UP001177021">
    <property type="component" value="Unassembled WGS sequence"/>
</dbReference>
<keyword evidence="2" id="KW-1185">Reference proteome</keyword>